<sequence length="339" mass="36504">MAKKADPSGVPTKEVRQAIAGSSFLVILKVKYEDWQKGQANRRRQAKATKIRTAKLLGISPKPVDPKKDRLAEFLWVAFIVLAVLGLILTAVWYFTRPPVVVVPRSAEVPLQPTVMTTPVPSSGDSLSTQVTVADFYQLRVETQQLVNPDRGMWAPIAGIGIYLSPFTNGDGGPDFSREGTLQQATVLGITTDEVLVAQSTFTAPTGLYWVAVDETTLPPGCAVWVPEFEEDEGISVSRWKIVDLTAQGDYNTMVVKFQIICGVVVSVSPTPVAPTRTPVPTTPPPPTLPPPPTETPPPTEPPPPTPTDSCGPDCVEPSTPVPTPTEYPPDVPTPTPVR</sequence>
<organism evidence="3 4">
    <name type="scientific">candidate division WWE3 bacterium RIFCSPLOWO2_02_FULL_53_10</name>
    <dbReference type="NCBI Taxonomy" id="1802629"/>
    <lineage>
        <taxon>Bacteria</taxon>
        <taxon>Katanobacteria</taxon>
    </lineage>
</organism>
<keyword evidence="2" id="KW-0472">Membrane</keyword>
<name>A0A1F4WHV3_UNCKA</name>
<evidence type="ECO:0000313" key="4">
    <source>
        <dbReference type="Proteomes" id="UP000176492"/>
    </source>
</evidence>
<comment type="caution">
    <text evidence="3">The sequence shown here is derived from an EMBL/GenBank/DDBJ whole genome shotgun (WGS) entry which is preliminary data.</text>
</comment>
<dbReference type="Proteomes" id="UP000176492">
    <property type="component" value="Unassembled WGS sequence"/>
</dbReference>
<dbReference type="PRINTS" id="PR01217">
    <property type="entry name" value="PRICHEXTENSN"/>
</dbReference>
<dbReference type="EMBL" id="MEVM01000059">
    <property type="protein sequence ID" value="OGC68918.1"/>
    <property type="molecule type" value="Genomic_DNA"/>
</dbReference>
<dbReference type="AlphaFoldDB" id="A0A1F4WHV3"/>
<feature type="transmembrane region" description="Helical" evidence="2">
    <location>
        <begin position="74"/>
        <end position="95"/>
    </location>
</feature>
<keyword evidence="2" id="KW-0812">Transmembrane</keyword>
<evidence type="ECO:0000256" key="2">
    <source>
        <dbReference type="SAM" id="Phobius"/>
    </source>
</evidence>
<gene>
    <name evidence="3" type="ORF">A3J33_03600</name>
</gene>
<accession>A0A1F4WHV3</accession>
<keyword evidence="2" id="KW-1133">Transmembrane helix</keyword>
<proteinExistence type="predicted"/>
<feature type="region of interest" description="Disordered" evidence="1">
    <location>
        <begin position="272"/>
        <end position="339"/>
    </location>
</feature>
<feature type="compositionally biased region" description="Pro residues" evidence="1">
    <location>
        <begin position="281"/>
        <end position="307"/>
    </location>
</feature>
<reference evidence="3 4" key="1">
    <citation type="journal article" date="2016" name="Nat. Commun.">
        <title>Thousands of microbial genomes shed light on interconnected biogeochemical processes in an aquifer system.</title>
        <authorList>
            <person name="Anantharaman K."/>
            <person name="Brown C.T."/>
            <person name="Hug L.A."/>
            <person name="Sharon I."/>
            <person name="Castelle C.J."/>
            <person name="Probst A.J."/>
            <person name="Thomas B.C."/>
            <person name="Singh A."/>
            <person name="Wilkins M.J."/>
            <person name="Karaoz U."/>
            <person name="Brodie E.L."/>
            <person name="Williams K.H."/>
            <person name="Hubbard S.S."/>
            <person name="Banfield J.F."/>
        </authorList>
    </citation>
    <scope>NUCLEOTIDE SEQUENCE [LARGE SCALE GENOMIC DNA]</scope>
</reference>
<feature type="compositionally biased region" description="Pro residues" evidence="1">
    <location>
        <begin position="320"/>
        <end position="339"/>
    </location>
</feature>
<evidence type="ECO:0000256" key="1">
    <source>
        <dbReference type="SAM" id="MobiDB-lite"/>
    </source>
</evidence>
<protein>
    <submittedName>
        <fullName evidence="3">Uncharacterized protein</fullName>
    </submittedName>
</protein>
<evidence type="ECO:0000313" key="3">
    <source>
        <dbReference type="EMBL" id="OGC68918.1"/>
    </source>
</evidence>